<keyword evidence="1" id="KW-0812">Transmembrane</keyword>
<keyword evidence="1" id="KW-0472">Membrane</keyword>
<dbReference type="Pfam" id="PF09997">
    <property type="entry name" value="DUF2238"/>
    <property type="match status" value="1"/>
</dbReference>
<reference evidence="2 3" key="1">
    <citation type="journal article" date="2016" name="Nat. Commun.">
        <title>Thousands of microbial genomes shed light on interconnected biogeochemical processes in an aquifer system.</title>
        <authorList>
            <person name="Anantharaman K."/>
            <person name="Brown C.T."/>
            <person name="Hug L.A."/>
            <person name="Sharon I."/>
            <person name="Castelle C.J."/>
            <person name="Probst A.J."/>
            <person name="Thomas B.C."/>
            <person name="Singh A."/>
            <person name="Wilkins M.J."/>
            <person name="Karaoz U."/>
            <person name="Brodie E.L."/>
            <person name="Williams K.H."/>
            <person name="Hubbard S.S."/>
            <person name="Banfield J.F."/>
        </authorList>
    </citation>
    <scope>NUCLEOTIDE SEQUENCE [LARGE SCALE GENOMIC DNA]</scope>
</reference>
<feature type="transmembrane region" description="Helical" evidence="1">
    <location>
        <begin position="63"/>
        <end position="84"/>
    </location>
</feature>
<keyword evidence="1" id="KW-1133">Transmembrane helix</keyword>
<feature type="transmembrane region" description="Helical" evidence="1">
    <location>
        <begin position="104"/>
        <end position="119"/>
    </location>
</feature>
<evidence type="ECO:0000313" key="3">
    <source>
        <dbReference type="Proteomes" id="UP000178089"/>
    </source>
</evidence>
<accession>A0A1G2N0Z9</accession>
<dbReference type="Proteomes" id="UP000178089">
    <property type="component" value="Unassembled WGS sequence"/>
</dbReference>
<dbReference type="AlphaFoldDB" id="A0A1G2N0Z9"/>
<dbReference type="STRING" id="1802315.A3F51_03795"/>
<evidence type="ECO:0000313" key="2">
    <source>
        <dbReference type="EMBL" id="OHA29817.1"/>
    </source>
</evidence>
<sequence length="121" mass="13844">MLSYIFAFVILTIVLIGNILGPEITHISMRYYDSILHMLAGAGLGFFILALMSTLKLGRWRTIFDVTFGMLLLGIIWELFEIYFNITGYELWSTMYYFDTVKDLILDVVGAALVAFIIIKK</sequence>
<feature type="transmembrane region" description="Helical" evidence="1">
    <location>
        <begin position="5"/>
        <end position="22"/>
    </location>
</feature>
<organism evidence="2 3">
    <name type="scientific">Candidatus Taylorbacteria bacterium RIFCSPHIGHO2_12_FULL_45_16</name>
    <dbReference type="NCBI Taxonomy" id="1802315"/>
    <lineage>
        <taxon>Bacteria</taxon>
        <taxon>Candidatus Tayloriibacteriota</taxon>
    </lineage>
</organism>
<dbReference type="EMBL" id="MHRT01000001">
    <property type="protein sequence ID" value="OHA29817.1"/>
    <property type="molecule type" value="Genomic_DNA"/>
</dbReference>
<dbReference type="InterPro" id="IPR014509">
    <property type="entry name" value="YjdF-like"/>
</dbReference>
<protein>
    <recommendedName>
        <fullName evidence="4">VanZ-like domain-containing protein</fullName>
    </recommendedName>
</protein>
<evidence type="ECO:0008006" key="4">
    <source>
        <dbReference type="Google" id="ProtNLM"/>
    </source>
</evidence>
<name>A0A1G2N0Z9_9BACT</name>
<gene>
    <name evidence="2" type="ORF">A3F51_03795</name>
</gene>
<feature type="transmembrane region" description="Helical" evidence="1">
    <location>
        <begin position="34"/>
        <end position="51"/>
    </location>
</feature>
<proteinExistence type="predicted"/>
<evidence type="ECO:0000256" key="1">
    <source>
        <dbReference type="SAM" id="Phobius"/>
    </source>
</evidence>
<comment type="caution">
    <text evidence="2">The sequence shown here is derived from an EMBL/GenBank/DDBJ whole genome shotgun (WGS) entry which is preliminary data.</text>
</comment>